<reference evidence="1 2" key="1">
    <citation type="submission" date="2015-11" db="EMBL/GenBank/DDBJ databases">
        <title>Expanding the genomic diversity of Burkholderia species for the development of highly accurate diagnostics.</title>
        <authorList>
            <person name="Sahl J."/>
            <person name="Keim P."/>
            <person name="Wagner D."/>
        </authorList>
    </citation>
    <scope>NUCLEOTIDE SEQUENCE [LARGE SCALE GENOMIC DNA]</scope>
    <source>
        <strain evidence="1 2">RF32-BP4</strain>
    </source>
</reference>
<dbReference type="Proteomes" id="UP000065521">
    <property type="component" value="Unassembled WGS sequence"/>
</dbReference>
<dbReference type="RefSeq" id="WP_059631552.1">
    <property type="nucleotide sequence ID" value="NZ_LOTK01000073.1"/>
</dbReference>
<dbReference type="EMBL" id="LOTN01000012">
    <property type="protein sequence ID" value="KUZ94833.1"/>
    <property type="molecule type" value="Genomic_DNA"/>
</dbReference>
<organism evidence="1 2">
    <name type="scientific">Burkholderia ubonensis</name>
    <dbReference type="NCBI Taxonomy" id="101571"/>
    <lineage>
        <taxon>Bacteria</taxon>
        <taxon>Pseudomonadati</taxon>
        <taxon>Pseudomonadota</taxon>
        <taxon>Betaproteobacteria</taxon>
        <taxon>Burkholderiales</taxon>
        <taxon>Burkholderiaceae</taxon>
        <taxon>Burkholderia</taxon>
        <taxon>Burkholderia cepacia complex</taxon>
    </lineage>
</organism>
<dbReference type="Gene3D" id="3.40.50.150">
    <property type="entry name" value="Vaccinia Virus protein VP39"/>
    <property type="match status" value="1"/>
</dbReference>
<name>A0A124LCY0_9BURK</name>
<gene>
    <name evidence="1" type="ORF">WI38_06685</name>
</gene>
<evidence type="ECO:0000313" key="1">
    <source>
        <dbReference type="EMBL" id="KUZ94833.1"/>
    </source>
</evidence>
<dbReference type="AlphaFoldDB" id="A0A124LCY0"/>
<dbReference type="SUPFAM" id="SSF53335">
    <property type="entry name" value="S-adenosyl-L-methionine-dependent methyltransferases"/>
    <property type="match status" value="1"/>
</dbReference>
<evidence type="ECO:0000313" key="2">
    <source>
        <dbReference type="Proteomes" id="UP000065521"/>
    </source>
</evidence>
<dbReference type="InterPro" id="IPR029063">
    <property type="entry name" value="SAM-dependent_MTases_sf"/>
</dbReference>
<accession>A0A124LCY0</accession>
<dbReference type="Pfam" id="PF13578">
    <property type="entry name" value="Methyltransf_24"/>
    <property type="match status" value="1"/>
</dbReference>
<comment type="caution">
    <text evidence="1">The sequence shown here is derived from an EMBL/GenBank/DDBJ whole genome shotgun (WGS) entry which is preliminary data.</text>
</comment>
<protein>
    <recommendedName>
        <fullName evidence="3">Class I SAM-dependent methyltransferase</fullName>
    </recommendedName>
</protein>
<evidence type="ECO:0008006" key="3">
    <source>
        <dbReference type="Google" id="ProtNLM"/>
    </source>
</evidence>
<proteinExistence type="predicted"/>
<sequence>MSDSTELKILASKHPEVAALIAERDKYREELKAFVPHFTCLGDVPPGHYYSPIPSLDEVKQNEARLFGDIQRSLPGIDFRESEQVKLLDTFATLYYPDIPFQAEKTEKLRFYFENPMFSYGDATSLYCMIRHLKPRRIIEIGSGFSSAVTLDTNDLFFDGKIETTFIEPNNERLLSLLTEKDKTTSRIVKEIAQDVDLSVFGTLEENDILFIDSSHVSKIGSDVNRIIFDILPSLAPGVHVHFHDIFLPFEYPPQWIYEGRAWNEAYMLRAFLQYNSAFEVVLMNAFAGRFYHDFLSKNMPLFIRNTGGSFWIKKVGN</sequence>